<dbReference type="AlphaFoldDB" id="A0A401TU44"/>
<sequence>MLAIAVSSEAIASAVKIAATAQRRRSHGNPSVIGAAAAVVGVFSSMPETVSGTAMYYAGIPFHSRSIA</sequence>
<gene>
    <name evidence="1" type="ORF">chiPu_0030163</name>
</gene>
<reference evidence="1 2" key="1">
    <citation type="journal article" date="2018" name="Nat. Ecol. Evol.">
        <title>Shark genomes provide insights into elasmobranch evolution and the origin of vertebrates.</title>
        <authorList>
            <person name="Hara Y"/>
            <person name="Yamaguchi K"/>
            <person name="Onimaru K"/>
            <person name="Kadota M"/>
            <person name="Koyanagi M"/>
            <person name="Keeley SD"/>
            <person name="Tatsumi K"/>
            <person name="Tanaka K"/>
            <person name="Motone F"/>
            <person name="Kageyama Y"/>
            <person name="Nozu R"/>
            <person name="Adachi N"/>
            <person name="Nishimura O"/>
            <person name="Nakagawa R"/>
            <person name="Tanegashima C"/>
            <person name="Kiyatake I"/>
            <person name="Matsumoto R"/>
            <person name="Murakumo K"/>
            <person name="Nishida K"/>
            <person name="Terakita A"/>
            <person name="Kuratani S"/>
            <person name="Sato K"/>
            <person name="Hyodo S Kuraku.S."/>
        </authorList>
    </citation>
    <scope>NUCLEOTIDE SEQUENCE [LARGE SCALE GENOMIC DNA]</scope>
</reference>
<protein>
    <submittedName>
        <fullName evidence="1">Uncharacterized protein</fullName>
    </submittedName>
</protein>
<comment type="caution">
    <text evidence="1">The sequence shown here is derived from an EMBL/GenBank/DDBJ whole genome shotgun (WGS) entry which is preliminary data.</text>
</comment>
<accession>A0A401TU44</accession>
<dbReference type="EMBL" id="BEZZ01176167">
    <property type="protein sequence ID" value="GCC46138.1"/>
    <property type="molecule type" value="Genomic_DNA"/>
</dbReference>
<evidence type="ECO:0000313" key="1">
    <source>
        <dbReference type="EMBL" id="GCC46138.1"/>
    </source>
</evidence>
<organism evidence="1 2">
    <name type="scientific">Chiloscyllium punctatum</name>
    <name type="common">Brownbanded bambooshark</name>
    <name type="synonym">Hemiscyllium punctatum</name>
    <dbReference type="NCBI Taxonomy" id="137246"/>
    <lineage>
        <taxon>Eukaryota</taxon>
        <taxon>Metazoa</taxon>
        <taxon>Chordata</taxon>
        <taxon>Craniata</taxon>
        <taxon>Vertebrata</taxon>
        <taxon>Chondrichthyes</taxon>
        <taxon>Elasmobranchii</taxon>
        <taxon>Galeomorphii</taxon>
        <taxon>Galeoidea</taxon>
        <taxon>Orectolobiformes</taxon>
        <taxon>Hemiscylliidae</taxon>
        <taxon>Chiloscyllium</taxon>
    </lineage>
</organism>
<name>A0A401TU44_CHIPU</name>
<keyword evidence="2" id="KW-1185">Reference proteome</keyword>
<proteinExistence type="predicted"/>
<evidence type="ECO:0000313" key="2">
    <source>
        <dbReference type="Proteomes" id="UP000287033"/>
    </source>
</evidence>
<dbReference type="Proteomes" id="UP000287033">
    <property type="component" value="Unassembled WGS sequence"/>
</dbReference>